<dbReference type="Proteomes" id="UP001354971">
    <property type="component" value="Unassembled WGS sequence"/>
</dbReference>
<evidence type="ECO:0000256" key="6">
    <source>
        <dbReference type="RuleBase" id="RU003983"/>
    </source>
</evidence>
<evidence type="ECO:0000313" key="8">
    <source>
        <dbReference type="EMBL" id="MEE2527175.1"/>
    </source>
</evidence>
<dbReference type="InterPro" id="IPR051156">
    <property type="entry name" value="Mito/Outer_Membr_Metalloprot"/>
</dbReference>
<evidence type="ECO:0000256" key="2">
    <source>
        <dbReference type="ARBA" id="ARBA00022723"/>
    </source>
</evidence>
<dbReference type="CDD" id="cd07331">
    <property type="entry name" value="M48C_Oma1_like"/>
    <property type="match status" value="1"/>
</dbReference>
<comment type="cofactor">
    <cofactor evidence="6">
        <name>Zn(2+)</name>
        <dbReference type="ChEBI" id="CHEBI:29105"/>
    </cofactor>
    <text evidence="6">Binds 1 zinc ion per subunit.</text>
</comment>
<accession>A0ABU7LTJ4</accession>
<dbReference type="PANTHER" id="PTHR22726">
    <property type="entry name" value="METALLOENDOPEPTIDASE OMA1"/>
    <property type="match status" value="1"/>
</dbReference>
<comment type="caution">
    <text evidence="8">The sequence shown here is derived from an EMBL/GenBank/DDBJ whole genome shotgun (WGS) entry which is preliminary data.</text>
</comment>
<evidence type="ECO:0000256" key="4">
    <source>
        <dbReference type="ARBA" id="ARBA00022833"/>
    </source>
</evidence>
<dbReference type="Gene3D" id="3.30.2010.10">
    <property type="entry name" value="Metalloproteases ('zincins'), catalytic domain"/>
    <property type="match status" value="1"/>
</dbReference>
<name>A0ABU7LTJ4_9PROT</name>
<proteinExistence type="inferred from homology"/>
<dbReference type="Pfam" id="PF01435">
    <property type="entry name" value="Peptidase_M48"/>
    <property type="match status" value="1"/>
</dbReference>
<keyword evidence="2" id="KW-0479">Metal-binding</keyword>
<evidence type="ECO:0000313" key="9">
    <source>
        <dbReference type="Proteomes" id="UP001354971"/>
    </source>
</evidence>
<organism evidence="8 9">
    <name type="scientific">Hyphobacterium lacteum</name>
    <dbReference type="NCBI Taxonomy" id="3116575"/>
    <lineage>
        <taxon>Bacteria</taxon>
        <taxon>Pseudomonadati</taxon>
        <taxon>Pseudomonadota</taxon>
        <taxon>Alphaproteobacteria</taxon>
        <taxon>Maricaulales</taxon>
        <taxon>Maricaulaceae</taxon>
        <taxon>Hyphobacterium</taxon>
    </lineage>
</organism>
<reference evidence="8 9" key="1">
    <citation type="submission" date="2024-01" db="EMBL/GenBank/DDBJ databases">
        <title>Hyphobacterium bacterium isolated from marine sediment.</title>
        <authorList>
            <person name="Zhao S."/>
        </authorList>
    </citation>
    <scope>NUCLEOTIDE SEQUENCE [LARGE SCALE GENOMIC DNA]</scope>
    <source>
        <strain evidence="9">HN65</strain>
    </source>
</reference>
<evidence type="ECO:0000256" key="5">
    <source>
        <dbReference type="ARBA" id="ARBA00023049"/>
    </source>
</evidence>
<protein>
    <submittedName>
        <fullName evidence="8">M48 family metallopeptidase</fullName>
    </submittedName>
</protein>
<evidence type="ECO:0000259" key="7">
    <source>
        <dbReference type="Pfam" id="PF01435"/>
    </source>
</evidence>
<keyword evidence="3 6" id="KW-0378">Hydrolase</keyword>
<dbReference type="RefSeq" id="WP_330199838.1">
    <property type="nucleotide sequence ID" value="NZ_JAZDRP010000009.1"/>
</dbReference>
<gene>
    <name evidence="8" type="ORF">V0U79_12430</name>
</gene>
<keyword evidence="5 6" id="KW-0482">Metalloprotease</keyword>
<keyword evidence="4 6" id="KW-0862">Zinc</keyword>
<evidence type="ECO:0000256" key="3">
    <source>
        <dbReference type="ARBA" id="ARBA00022801"/>
    </source>
</evidence>
<dbReference type="EMBL" id="JAZDRP010000009">
    <property type="protein sequence ID" value="MEE2527175.1"/>
    <property type="molecule type" value="Genomic_DNA"/>
</dbReference>
<feature type="domain" description="Peptidase M48" evidence="7">
    <location>
        <begin position="71"/>
        <end position="252"/>
    </location>
</feature>
<sequence>MRIRKISMNRRDIVLGLAAGSIIPVSGCAQNDALGRSQLQLVSQNQLMSLSQQAWTDALQRERVLRDPGYNRRLQRVGANMVSSTGMTDLDWEFVVIDSDQVNAWVLPNGKVAFYRGILDIMEEDGHIATVMGHEMGHVAGRHAAERASQQRASQIGLQIAGALLQQQGVNFDQNMAAALGAGVTYGVILPYSRQHEFEADRLGVDYMVGAGYEPHQAIDFWLAMSTLHQDASFEFMSTHPSDEARVDAMRAHIASRGYS</sequence>
<keyword evidence="9" id="KW-1185">Reference proteome</keyword>
<keyword evidence="1 6" id="KW-0645">Protease</keyword>
<evidence type="ECO:0000256" key="1">
    <source>
        <dbReference type="ARBA" id="ARBA00022670"/>
    </source>
</evidence>
<dbReference type="PANTHER" id="PTHR22726:SF24">
    <property type="entry name" value="M48 FAMILY METALLOPEPTIDASE"/>
    <property type="match status" value="1"/>
</dbReference>
<comment type="similarity">
    <text evidence="6">Belongs to the peptidase M48 family.</text>
</comment>
<dbReference type="InterPro" id="IPR001915">
    <property type="entry name" value="Peptidase_M48"/>
</dbReference>